<dbReference type="EMBL" id="FQZX01000006">
    <property type="protein sequence ID" value="SHK84031.1"/>
    <property type="molecule type" value="Genomic_DNA"/>
</dbReference>
<evidence type="ECO:0000313" key="2">
    <source>
        <dbReference type="Proteomes" id="UP000184314"/>
    </source>
</evidence>
<sequence>SELGINIEGGDDVTVDLSALEESADITAVDNKVDAHILADEDVSATNELSDLSLSATNILTLTNPATGTNQVDLSTVSTDDQTVEMFAFNGSTFELLLKIEDDPTTQVANLSSLYADGTETVITAGTGIQILGDGSSSLPYTITNVFTEIDGSVTNETNTSFSTVDVAGTDYLRISDSNGDLDVPLSDLSHTGTTGSIFFADTDGTPTENNGQLFWDNTNNRLSIGNPLAGTNKLTVNGATRTSGLNNSDGTLSLPSYRFSDDSDTGTYSPAADEIGLVVGGIEALKVEETSNKTSVIINETLELEGTVLDKNDSAGTARQVLSSTATGTEWVDNYNPVKAIGKISSTGTVTKATAGVTVARISVGYYRVTLPAGSVSDADYIIQLSQPGRNGVGNDDPGISYSNQTATSFEVIIGDNDNGGTDRSRFDSEFMFTILDL</sequence>
<feature type="non-terminal residue" evidence="1">
    <location>
        <position position="1"/>
    </location>
</feature>
<proteinExistence type="predicted"/>
<gene>
    <name evidence="1" type="ORF">SAMN04488007_3978</name>
</gene>
<protein>
    <submittedName>
        <fullName evidence="1">Uncharacterized protein</fullName>
    </submittedName>
</protein>
<keyword evidence="2" id="KW-1185">Reference proteome</keyword>
<evidence type="ECO:0000313" key="1">
    <source>
        <dbReference type="EMBL" id="SHK84031.1"/>
    </source>
</evidence>
<dbReference type="RefSeq" id="WP_170861986.1">
    <property type="nucleotide sequence ID" value="NZ_FQZX01000006.1"/>
</dbReference>
<reference evidence="2" key="1">
    <citation type="submission" date="2016-11" db="EMBL/GenBank/DDBJ databases">
        <authorList>
            <person name="Varghese N."/>
            <person name="Submissions S."/>
        </authorList>
    </citation>
    <scope>NUCLEOTIDE SEQUENCE [LARGE SCALE GENOMIC DNA]</scope>
    <source>
        <strain evidence="2">DSM 16478</strain>
    </source>
</reference>
<dbReference type="STRING" id="228958.SAMN04488007_3978"/>
<dbReference type="Proteomes" id="UP000184314">
    <property type="component" value="Unassembled WGS sequence"/>
</dbReference>
<dbReference type="AlphaFoldDB" id="A0A1M6VRR4"/>
<organism evidence="1 2">
    <name type="scientific">Maribacter aquivivus</name>
    <dbReference type="NCBI Taxonomy" id="228958"/>
    <lineage>
        <taxon>Bacteria</taxon>
        <taxon>Pseudomonadati</taxon>
        <taxon>Bacteroidota</taxon>
        <taxon>Flavobacteriia</taxon>
        <taxon>Flavobacteriales</taxon>
        <taxon>Flavobacteriaceae</taxon>
        <taxon>Maribacter</taxon>
    </lineage>
</organism>
<accession>A0A1M6VRR4</accession>
<name>A0A1M6VRR4_9FLAO</name>